<keyword evidence="2" id="KW-0378">Hydrolase</keyword>
<gene>
    <name evidence="3" type="ORF">DBT44_0003510</name>
    <name evidence="2" type="ORF">ODY61_03265</name>
</gene>
<dbReference type="InterPro" id="IPR044927">
    <property type="entry name" value="Endonuclea_NS_2"/>
</dbReference>
<dbReference type="Pfam" id="PF13930">
    <property type="entry name" value="Endonuclea_NS_2"/>
    <property type="match status" value="1"/>
</dbReference>
<evidence type="ECO:0000313" key="5">
    <source>
        <dbReference type="Proteomes" id="UP001069047"/>
    </source>
</evidence>
<reference evidence="3 4" key="1">
    <citation type="journal article" date="2020" name="J. Bacteriol.">
        <title>Aerococcus urinae Isolated from Women with Lower Urinary Tract Symptoms: In Vitro Aggregation and Genome Analysis.</title>
        <authorList>
            <person name="Hilt E.E."/>
            <person name="Putonti C."/>
            <person name="Thomas-White K."/>
            <person name="Lewis A.L."/>
            <person name="Visick K.L."/>
            <person name="Gilbert N.M."/>
            <person name="Wolfe A.J."/>
        </authorList>
    </citation>
    <scope>NUCLEOTIDE SEQUENCE [LARGE SCALE GENOMIC DNA]</scope>
    <source>
        <strain evidence="3 4">UMB1016</strain>
    </source>
</reference>
<reference evidence="3" key="3">
    <citation type="submission" date="2024-02" db="EMBL/GenBank/DDBJ databases">
        <authorList>
            <person name="Choi B."/>
        </authorList>
    </citation>
    <scope>NUCLEOTIDE SEQUENCE</scope>
    <source>
        <strain evidence="3">UMB1016</strain>
    </source>
</reference>
<dbReference type="AlphaFoldDB" id="A0A1E9PGT7"/>
<keyword evidence="2" id="KW-0540">Nuclease</keyword>
<dbReference type="GO" id="GO:0004519">
    <property type="term" value="F:endonuclease activity"/>
    <property type="evidence" value="ECO:0007669"/>
    <property type="project" value="UniProtKB-KW"/>
</dbReference>
<sequence length="232" mass="26499">MKKLLRFLLCLVELFAVIYFASDYFQLGKLFSKDSEIEQAIAQVTPSDNYIVLNNNIPKFENEYLISIDPYEDYGNKDLLGRVTEANAVLGNELMPDKVRKDISSVKPSGWKQMKYDLIEGGWLYNRCHLIGYQLTGENDNPNNLMTGTRQFNVDGMLPFENYVANYIECTNNHVRYRIIPYFKGINALASGVIMEGVSIEDNSKGICYNIFIPNHKEGITIDYLTGKSTQE</sequence>
<dbReference type="EMBL" id="JAOTMY010000001">
    <property type="protein sequence ID" value="MCY3087138.1"/>
    <property type="molecule type" value="Genomic_DNA"/>
</dbReference>
<protein>
    <submittedName>
        <fullName evidence="2">DNA/RNA non-specific endonuclease</fullName>
    </submittedName>
</protein>
<dbReference type="Proteomes" id="UP000250354">
    <property type="component" value="Chromosome"/>
</dbReference>
<proteinExistence type="predicted"/>
<dbReference type="RefSeq" id="WP_070559192.1">
    <property type="nucleotide sequence ID" value="NZ_CAJHLG010000004.1"/>
</dbReference>
<evidence type="ECO:0000313" key="2">
    <source>
        <dbReference type="EMBL" id="MCY3087138.1"/>
    </source>
</evidence>
<keyword evidence="2" id="KW-0255">Endonuclease</keyword>
<dbReference type="InterPro" id="IPR044929">
    <property type="entry name" value="DNA/RNA_non-sp_Endonuclease_sf"/>
</dbReference>
<evidence type="ECO:0000313" key="4">
    <source>
        <dbReference type="Proteomes" id="UP000250354"/>
    </source>
</evidence>
<name>A0A1E9PGT7_9LACT</name>
<accession>A0A1E9PGT7</accession>
<reference evidence="2" key="2">
    <citation type="submission" date="2022-09" db="EMBL/GenBank/DDBJ databases">
        <title>Aerococcus urinae taxonomy study.</title>
        <authorList>
            <person name="Christensen J."/>
            <person name="Senneby E."/>
        </authorList>
    </citation>
    <scope>NUCLEOTIDE SEQUENCE</scope>
    <source>
        <strain evidence="2">LUND-41-B12</strain>
    </source>
</reference>
<evidence type="ECO:0000259" key="1">
    <source>
        <dbReference type="Pfam" id="PF13930"/>
    </source>
</evidence>
<organism evidence="2 5">
    <name type="scientific">Aerococcus mictus</name>
    <dbReference type="NCBI Taxonomy" id="2976810"/>
    <lineage>
        <taxon>Bacteria</taxon>
        <taxon>Bacillati</taxon>
        <taxon>Bacillota</taxon>
        <taxon>Bacilli</taxon>
        <taxon>Lactobacillales</taxon>
        <taxon>Aerococcaceae</taxon>
        <taxon>Aerococcus</taxon>
    </lineage>
</organism>
<feature type="domain" description="Type VII secretion system protein EssD-like" evidence="1">
    <location>
        <begin position="73"/>
        <end position="196"/>
    </location>
</feature>
<dbReference type="Gene3D" id="3.40.570.10">
    <property type="entry name" value="Extracellular Endonuclease, subunit A"/>
    <property type="match status" value="1"/>
</dbReference>
<accession>A0A9Q4DEF9</accession>
<dbReference type="EMBL" id="CP145132">
    <property type="protein sequence ID" value="WWC55386.1"/>
    <property type="molecule type" value="Genomic_DNA"/>
</dbReference>
<evidence type="ECO:0000313" key="3">
    <source>
        <dbReference type="EMBL" id="WWC55386.1"/>
    </source>
</evidence>
<dbReference type="Proteomes" id="UP001069047">
    <property type="component" value="Unassembled WGS sequence"/>
</dbReference>
<keyword evidence="4" id="KW-1185">Reference proteome</keyword>